<dbReference type="PANTHER" id="PTHR43031">
    <property type="entry name" value="FAD-DEPENDENT OXIDOREDUCTASE"/>
    <property type="match status" value="1"/>
</dbReference>
<name>A0AAE3ARC1_9FIRM</name>
<evidence type="ECO:0000259" key="1">
    <source>
        <dbReference type="PROSITE" id="PS50206"/>
    </source>
</evidence>
<evidence type="ECO:0000313" key="3">
    <source>
        <dbReference type="Proteomes" id="UP001198962"/>
    </source>
</evidence>
<organism evidence="2 3">
    <name type="scientific">Brotaphodocola catenula</name>
    <dbReference type="NCBI Taxonomy" id="2885361"/>
    <lineage>
        <taxon>Bacteria</taxon>
        <taxon>Bacillati</taxon>
        <taxon>Bacillota</taxon>
        <taxon>Clostridia</taxon>
        <taxon>Lachnospirales</taxon>
        <taxon>Lachnospiraceae</taxon>
        <taxon>Brotaphodocola</taxon>
    </lineage>
</organism>
<protein>
    <submittedName>
        <fullName evidence="2">Rhodanese-like domain-containing protein</fullName>
    </submittedName>
</protein>
<keyword evidence="3" id="KW-1185">Reference proteome</keyword>
<dbReference type="InterPro" id="IPR036873">
    <property type="entry name" value="Rhodanese-like_dom_sf"/>
</dbReference>
<gene>
    <name evidence="2" type="ORF">LKD32_05275</name>
</gene>
<dbReference type="Pfam" id="PF00581">
    <property type="entry name" value="Rhodanese"/>
    <property type="match status" value="1"/>
</dbReference>
<comment type="caution">
    <text evidence="2">The sequence shown here is derived from an EMBL/GenBank/DDBJ whole genome shotgun (WGS) entry which is preliminary data.</text>
</comment>
<dbReference type="Gene3D" id="3.40.250.10">
    <property type="entry name" value="Rhodanese-like domain"/>
    <property type="match status" value="1"/>
</dbReference>
<dbReference type="Proteomes" id="UP001198962">
    <property type="component" value="Unassembled WGS sequence"/>
</dbReference>
<dbReference type="SMART" id="SM00450">
    <property type="entry name" value="RHOD"/>
    <property type="match status" value="1"/>
</dbReference>
<dbReference type="SUPFAM" id="SSF52821">
    <property type="entry name" value="Rhodanese/Cell cycle control phosphatase"/>
    <property type="match status" value="1"/>
</dbReference>
<dbReference type="PROSITE" id="PS50206">
    <property type="entry name" value="RHODANESE_3"/>
    <property type="match status" value="1"/>
</dbReference>
<accession>A0AAE3ARC1</accession>
<dbReference type="CDD" id="cd00158">
    <property type="entry name" value="RHOD"/>
    <property type="match status" value="1"/>
</dbReference>
<sequence length="101" mass="11569">MWCLIGSRDLERYLDEGREIFLADLRERRDYEMGHICGAINFPGDSWRLRISEFPGDRLIVLYCYHGPNSLLVARALSAMGFQTADLYGGIEGYRGKYLTG</sequence>
<dbReference type="PANTHER" id="PTHR43031:SF16">
    <property type="entry name" value="OXIDOREDUCTASE"/>
    <property type="match status" value="1"/>
</dbReference>
<dbReference type="InterPro" id="IPR001763">
    <property type="entry name" value="Rhodanese-like_dom"/>
</dbReference>
<dbReference type="EMBL" id="JAJEPU010000011">
    <property type="protein sequence ID" value="MCC2164303.1"/>
    <property type="molecule type" value="Genomic_DNA"/>
</dbReference>
<proteinExistence type="predicted"/>
<dbReference type="AlphaFoldDB" id="A0AAE3ARC1"/>
<dbReference type="InterPro" id="IPR050229">
    <property type="entry name" value="GlpE_sulfurtransferase"/>
</dbReference>
<feature type="domain" description="Rhodanese" evidence="1">
    <location>
        <begin position="16"/>
        <end position="98"/>
    </location>
</feature>
<evidence type="ECO:0000313" key="2">
    <source>
        <dbReference type="EMBL" id="MCC2164303.1"/>
    </source>
</evidence>
<dbReference type="RefSeq" id="WP_308450979.1">
    <property type="nucleotide sequence ID" value="NZ_JAJEPU010000011.1"/>
</dbReference>
<reference evidence="2" key="1">
    <citation type="submission" date="2021-10" db="EMBL/GenBank/DDBJ databases">
        <title>Anaerobic single-cell dispensing facilitates the cultivation of human gut bacteria.</title>
        <authorList>
            <person name="Afrizal A."/>
        </authorList>
    </citation>
    <scope>NUCLEOTIDE SEQUENCE</scope>
    <source>
        <strain evidence="2">CLA-AA-H274</strain>
    </source>
</reference>